<evidence type="ECO:0000313" key="4">
    <source>
        <dbReference type="WBParaSite" id="ECPE_0001173501-mRNA-1"/>
    </source>
</evidence>
<reference evidence="4" key="1">
    <citation type="submission" date="2016-06" db="UniProtKB">
        <authorList>
            <consortium name="WormBaseParasite"/>
        </authorList>
    </citation>
    <scope>IDENTIFICATION</scope>
</reference>
<accession>A0A183AXL5</accession>
<dbReference type="InterPro" id="IPR000219">
    <property type="entry name" value="DH_dom"/>
</dbReference>
<dbReference type="OrthoDB" id="2272012at2759"/>
<proteinExistence type="predicted"/>
<protein>
    <submittedName>
        <fullName evidence="4">DH domain-containing protein</fullName>
    </submittedName>
</protein>
<dbReference type="Gene3D" id="1.20.900.10">
    <property type="entry name" value="Dbl homology (DH) domain"/>
    <property type="match status" value="1"/>
</dbReference>
<dbReference type="InterPro" id="IPR035899">
    <property type="entry name" value="DBL_dom_sf"/>
</dbReference>
<evidence type="ECO:0000313" key="2">
    <source>
        <dbReference type="EMBL" id="VDP88841.1"/>
    </source>
</evidence>
<dbReference type="Proteomes" id="UP000272942">
    <property type="component" value="Unassembled WGS sequence"/>
</dbReference>
<dbReference type="WBParaSite" id="ECPE_0001173501-mRNA-1">
    <property type="protein sequence ID" value="ECPE_0001173501-mRNA-1"/>
    <property type="gene ID" value="ECPE_0001173501"/>
</dbReference>
<dbReference type="Pfam" id="PF00621">
    <property type="entry name" value="RhoGEF"/>
    <property type="match status" value="1"/>
</dbReference>
<organism evidence="4">
    <name type="scientific">Echinostoma caproni</name>
    <dbReference type="NCBI Taxonomy" id="27848"/>
    <lineage>
        <taxon>Eukaryota</taxon>
        <taxon>Metazoa</taxon>
        <taxon>Spiralia</taxon>
        <taxon>Lophotrochozoa</taxon>
        <taxon>Platyhelminthes</taxon>
        <taxon>Trematoda</taxon>
        <taxon>Digenea</taxon>
        <taxon>Plagiorchiida</taxon>
        <taxon>Echinostomata</taxon>
        <taxon>Echinostomatoidea</taxon>
        <taxon>Echinostomatidae</taxon>
        <taxon>Echinostoma</taxon>
    </lineage>
</organism>
<evidence type="ECO:0000313" key="3">
    <source>
        <dbReference type="Proteomes" id="UP000272942"/>
    </source>
</evidence>
<dbReference type="EMBL" id="UZAN01051342">
    <property type="protein sequence ID" value="VDP88841.1"/>
    <property type="molecule type" value="Genomic_DNA"/>
</dbReference>
<dbReference type="SUPFAM" id="SSF48065">
    <property type="entry name" value="DBL homology domain (DH-domain)"/>
    <property type="match status" value="1"/>
</dbReference>
<feature type="domain" description="DH" evidence="1">
    <location>
        <begin position="70"/>
        <end position="171"/>
    </location>
</feature>
<gene>
    <name evidence="2" type="ORF">ECPE_LOCUS11700</name>
</gene>
<dbReference type="AlphaFoldDB" id="A0A183AXL5"/>
<sequence>MDSPEITGTGNNDQSPSDDVISRLQQSTYMDPNVPLAQLLARSDYLQKYPSWLGFCGPENKKKFAPTFIARNDTIWELIFSERGYVDMLLMVHDVYMTPFPHFQAGQYDSLPERMSSSTLCDTLFPGLKELLAAHERILRPLLALHEQAENYVVESLGPCLVKLVSVYSLS</sequence>
<evidence type="ECO:0000259" key="1">
    <source>
        <dbReference type="PROSITE" id="PS50010"/>
    </source>
</evidence>
<reference evidence="2 3" key="2">
    <citation type="submission" date="2018-11" db="EMBL/GenBank/DDBJ databases">
        <authorList>
            <consortium name="Pathogen Informatics"/>
        </authorList>
    </citation>
    <scope>NUCLEOTIDE SEQUENCE [LARGE SCALE GENOMIC DNA]</scope>
    <source>
        <strain evidence="2 3">Egypt</strain>
    </source>
</reference>
<dbReference type="PROSITE" id="PS50010">
    <property type="entry name" value="DH_2"/>
    <property type="match status" value="1"/>
</dbReference>
<name>A0A183AXL5_9TREM</name>
<keyword evidence="3" id="KW-1185">Reference proteome</keyword>
<dbReference type="GO" id="GO:0005085">
    <property type="term" value="F:guanyl-nucleotide exchange factor activity"/>
    <property type="evidence" value="ECO:0007669"/>
    <property type="project" value="InterPro"/>
</dbReference>